<protein>
    <submittedName>
        <fullName evidence="1">Uncharacterized protein</fullName>
    </submittedName>
</protein>
<dbReference type="AlphaFoldDB" id="A0A8H7ABY9"/>
<name>A0A8H7ABY9_9EURO</name>
<sequence>MLVLRSFAMKLLTFHRHESHKGAALHVPKQSKRQTLPQCLIATRDLHAFHHFFVSYLFSQIKWSCLGAGVIAALSHSAIVIKSV</sequence>
<gene>
    <name evidence="1" type="ORF">GJ744_001623</name>
</gene>
<proteinExistence type="predicted"/>
<comment type="caution">
    <text evidence="1">The sequence shown here is derived from an EMBL/GenBank/DDBJ whole genome shotgun (WGS) entry which is preliminary data.</text>
</comment>
<evidence type="ECO:0000313" key="2">
    <source>
        <dbReference type="Proteomes" id="UP000606974"/>
    </source>
</evidence>
<dbReference type="Proteomes" id="UP000606974">
    <property type="component" value="Unassembled WGS sequence"/>
</dbReference>
<accession>A0A8H7ABY9</accession>
<keyword evidence="2" id="KW-1185">Reference proteome</keyword>
<organism evidence="1 2">
    <name type="scientific">Endocarpon pusillum</name>
    <dbReference type="NCBI Taxonomy" id="364733"/>
    <lineage>
        <taxon>Eukaryota</taxon>
        <taxon>Fungi</taxon>
        <taxon>Dikarya</taxon>
        <taxon>Ascomycota</taxon>
        <taxon>Pezizomycotina</taxon>
        <taxon>Eurotiomycetes</taxon>
        <taxon>Chaetothyriomycetidae</taxon>
        <taxon>Verrucariales</taxon>
        <taxon>Verrucariaceae</taxon>
        <taxon>Endocarpon</taxon>
    </lineage>
</organism>
<reference evidence="1" key="1">
    <citation type="submission" date="2020-02" db="EMBL/GenBank/DDBJ databases">
        <authorList>
            <person name="Palmer J.M."/>
        </authorList>
    </citation>
    <scope>NUCLEOTIDE SEQUENCE</scope>
    <source>
        <strain evidence="1">EPUS1.4</strain>
        <tissue evidence="1">Thallus</tissue>
    </source>
</reference>
<evidence type="ECO:0000313" key="1">
    <source>
        <dbReference type="EMBL" id="KAF7504902.1"/>
    </source>
</evidence>
<dbReference type="EMBL" id="JAACFV010000124">
    <property type="protein sequence ID" value="KAF7504902.1"/>
    <property type="molecule type" value="Genomic_DNA"/>
</dbReference>